<evidence type="ECO:0000256" key="1">
    <source>
        <dbReference type="ARBA" id="ARBA00001947"/>
    </source>
</evidence>
<dbReference type="SMART" id="SM00849">
    <property type="entry name" value="Lactamase_B"/>
    <property type="match status" value="1"/>
</dbReference>
<dbReference type="PANTHER" id="PTHR46233">
    <property type="entry name" value="HYDROXYACYLGLUTATHIONE HYDROLASE GLOC"/>
    <property type="match status" value="1"/>
</dbReference>
<evidence type="ECO:0000313" key="7">
    <source>
        <dbReference type="Proteomes" id="UP000243745"/>
    </source>
</evidence>
<sequence>MLTYITIPVGAFQENCRFLINQENGSTVICDPGDNARELYRLTEKYHLKVKAIILTHGHLDHCGGAMELARLLNVEILGPHRDDEYWLHNLDMQASMFGLESRPPLTPHRYLEDGEVLDIPDIGEKILVLHCPGHTPGQVCFYFKESGILLSGDVLFAGSVGRSDFPKGDPEQLISSIRNKLMILPDETRVLPGHGGESTIGEEKRENPYINGYFG</sequence>
<dbReference type="InterPro" id="IPR036866">
    <property type="entry name" value="RibonucZ/Hydroxyglut_hydro"/>
</dbReference>
<comment type="cofactor">
    <cofactor evidence="1">
        <name>Zn(2+)</name>
        <dbReference type="ChEBI" id="CHEBI:29105"/>
    </cofactor>
</comment>
<accession>A0A662ZHN3</accession>
<dbReference type="GO" id="GO:0046872">
    <property type="term" value="F:metal ion binding"/>
    <property type="evidence" value="ECO:0007669"/>
    <property type="project" value="UniProtKB-KW"/>
</dbReference>
<protein>
    <submittedName>
        <fullName evidence="6">Hydroxyacylglutathione hydrolase</fullName>
    </submittedName>
</protein>
<dbReference type="InterPro" id="IPR001279">
    <property type="entry name" value="Metallo-B-lactamas"/>
</dbReference>
<keyword evidence="7" id="KW-1185">Reference proteome</keyword>
<dbReference type="CDD" id="cd07737">
    <property type="entry name" value="YcbL-like_MBL-fold"/>
    <property type="match status" value="1"/>
</dbReference>
<keyword evidence="4" id="KW-0862">Zinc</keyword>
<dbReference type="OrthoDB" id="9802248at2"/>
<dbReference type="Pfam" id="PF00753">
    <property type="entry name" value="Lactamase_B"/>
    <property type="match status" value="1"/>
</dbReference>
<organism evidence="6 7">
    <name type="scientific">Ruminobacter amylophilus</name>
    <dbReference type="NCBI Taxonomy" id="867"/>
    <lineage>
        <taxon>Bacteria</taxon>
        <taxon>Pseudomonadati</taxon>
        <taxon>Pseudomonadota</taxon>
        <taxon>Gammaproteobacteria</taxon>
        <taxon>Aeromonadales</taxon>
        <taxon>Succinivibrionaceae</taxon>
        <taxon>Ruminobacter</taxon>
    </lineage>
</organism>
<dbReference type="RefSeq" id="WP_031580419.1">
    <property type="nucleotide sequence ID" value="NZ_FOXF01000023.1"/>
</dbReference>
<dbReference type="PANTHER" id="PTHR46233:SF3">
    <property type="entry name" value="HYDROXYACYLGLUTATHIONE HYDROLASE GLOC"/>
    <property type="match status" value="1"/>
</dbReference>
<dbReference type="AlphaFoldDB" id="A0A662ZHN3"/>
<keyword evidence="3 6" id="KW-0378">Hydrolase</keyword>
<keyword evidence="2" id="KW-0479">Metal-binding</keyword>
<dbReference type="GO" id="GO:0016787">
    <property type="term" value="F:hydrolase activity"/>
    <property type="evidence" value="ECO:0007669"/>
    <property type="project" value="UniProtKB-KW"/>
</dbReference>
<reference evidence="6 7" key="1">
    <citation type="submission" date="2016-10" db="EMBL/GenBank/DDBJ databases">
        <authorList>
            <person name="Varghese N."/>
            <person name="Submissions S."/>
        </authorList>
    </citation>
    <scope>NUCLEOTIDE SEQUENCE [LARGE SCALE GENOMIC DNA]</scope>
    <source>
        <strain evidence="6 7">DSM 1361</strain>
    </source>
</reference>
<dbReference type="SUPFAM" id="SSF56281">
    <property type="entry name" value="Metallo-hydrolase/oxidoreductase"/>
    <property type="match status" value="1"/>
</dbReference>
<dbReference type="InterPro" id="IPR051453">
    <property type="entry name" value="MBL_Glyoxalase_II"/>
</dbReference>
<dbReference type="Gene3D" id="3.60.15.10">
    <property type="entry name" value="Ribonuclease Z/Hydroxyacylglutathione hydrolase-like"/>
    <property type="match status" value="1"/>
</dbReference>
<evidence type="ECO:0000256" key="4">
    <source>
        <dbReference type="ARBA" id="ARBA00022833"/>
    </source>
</evidence>
<evidence type="ECO:0000313" key="6">
    <source>
        <dbReference type="EMBL" id="SFP43592.1"/>
    </source>
</evidence>
<evidence type="ECO:0000256" key="2">
    <source>
        <dbReference type="ARBA" id="ARBA00022723"/>
    </source>
</evidence>
<proteinExistence type="predicted"/>
<gene>
    <name evidence="6" type="ORF">SAMN02910344_01384</name>
</gene>
<evidence type="ECO:0000259" key="5">
    <source>
        <dbReference type="SMART" id="SM00849"/>
    </source>
</evidence>
<feature type="domain" description="Metallo-beta-lactamase" evidence="5">
    <location>
        <begin position="13"/>
        <end position="195"/>
    </location>
</feature>
<name>A0A662ZHN3_9GAMM</name>
<dbReference type="EMBL" id="FOXF01000023">
    <property type="protein sequence ID" value="SFP43592.1"/>
    <property type="molecule type" value="Genomic_DNA"/>
</dbReference>
<evidence type="ECO:0000256" key="3">
    <source>
        <dbReference type="ARBA" id="ARBA00022801"/>
    </source>
</evidence>
<dbReference type="Proteomes" id="UP000243745">
    <property type="component" value="Unassembled WGS sequence"/>
</dbReference>